<dbReference type="InterPro" id="IPR050131">
    <property type="entry name" value="Peptidase_S8_subtilisin-like"/>
</dbReference>
<keyword evidence="3 5" id="KW-0378">Hydrolase</keyword>
<evidence type="ECO:0000313" key="9">
    <source>
        <dbReference type="Proteomes" id="UP000295418"/>
    </source>
</evidence>
<dbReference type="Gene3D" id="2.60.120.380">
    <property type="match status" value="3"/>
</dbReference>
<feature type="domain" description="Peptidase S8/S53" evidence="7">
    <location>
        <begin position="62"/>
        <end position="304"/>
    </location>
</feature>
<feature type="active site" description="Charge relay system" evidence="5">
    <location>
        <position position="71"/>
    </location>
</feature>
<evidence type="ECO:0000256" key="3">
    <source>
        <dbReference type="ARBA" id="ARBA00022801"/>
    </source>
</evidence>
<dbReference type="InterPro" id="IPR022398">
    <property type="entry name" value="Peptidase_S8_His-AS"/>
</dbReference>
<dbReference type="InterPro" id="IPR023827">
    <property type="entry name" value="Peptidase_S8_Asp-AS"/>
</dbReference>
<keyword evidence="6" id="KW-0732">Signal</keyword>
<evidence type="ECO:0000256" key="5">
    <source>
        <dbReference type="PROSITE-ProRule" id="PRU01240"/>
    </source>
</evidence>
<dbReference type="OrthoDB" id="9798386at2"/>
<evidence type="ECO:0000256" key="4">
    <source>
        <dbReference type="ARBA" id="ARBA00022825"/>
    </source>
</evidence>
<dbReference type="PANTHER" id="PTHR43806">
    <property type="entry name" value="PEPTIDASE S8"/>
    <property type="match status" value="1"/>
</dbReference>
<proteinExistence type="inferred from homology"/>
<feature type="chain" id="PRO_5020383822" evidence="6">
    <location>
        <begin position="30"/>
        <end position="667"/>
    </location>
</feature>
<sequence length="667" mass="74357">MSRVSRWLISTLIPIFIFSLILFPSHASAATYGPSSDPLRGKQAYLDRIRIDAAWASTPTGGKPIIVAIVDTGVDLEHPDLVDNLIPGINLIDNNQPPQDDYGHGTNVAGILGATTGNDIGIAGIARNVRMMPIKALASDGYGGEKELGEGIKYAVDHGAQIVLLSLGLNKQSTYMEEIVKYAESKNVLLVAAVGNEGNSIKYPAGFQTVLAVGGIGLDNEIESRSNHGPELDIVAPWTVYTTALGGRYEYKEGSSMAAPQVAGVAALIWSKYPELKAHQIRSLLTQTAEDVNKPGWDPYTGYGLLRADRALTQSIKEDPFEPNDVIEQAQPLSVDTSISASFSSNKDQDWFALDCDYPGTLSIRLTWDGTNKPTLRHVKLDKTYQDYSFSDSGKSVELTVNKGRNYIKLQAPDLKKGSQLAYKLTTKFHIYEDPFEVNDRQYQAFVLPTRSQQIVGTFHDVKDQDWFKLNIKNSGKLRVRVVVDTNRIDPVLLLQKQNEKALIIDKKGDGATEISPELQVTPGEFYIRVSNIKDYSEPVVGEYTLFIEYEEQIIDPYEPNDKKYQATLMTQGESYQGVMETKKDIDWFQFEVTESGTVQIDITDIGPKGKLEVKLYNLANREIGSYEQWSQGDRIQIKQKLKEGTYFIKLESADWKERQPYKLIVN</sequence>
<feature type="active site" description="Charge relay system" evidence="5">
    <location>
        <position position="104"/>
    </location>
</feature>
<keyword evidence="4 5" id="KW-0720">Serine protease</keyword>
<evidence type="ECO:0000256" key="6">
    <source>
        <dbReference type="SAM" id="SignalP"/>
    </source>
</evidence>
<dbReference type="PROSITE" id="PS51892">
    <property type="entry name" value="SUBTILASE"/>
    <property type="match status" value="1"/>
</dbReference>
<evidence type="ECO:0000259" key="7">
    <source>
        <dbReference type="Pfam" id="PF00082"/>
    </source>
</evidence>
<protein>
    <submittedName>
        <fullName evidence="8">Peptidase S8</fullName>
    </submittedName>
</protein>
<gene>
    <name evidence="8" type="ORF">E0485_12535</name>
</gene>
<dbReference type="AlphaFoldDB" id="A0A4R4EFE4"/>
<feature type="signal peptide" evidence="6">
    <location>
        <begin position="1"/>
        <end position="29"/>
    </location>
</feature>
<dbReference type="PRINTS" id="PR00723">
    <property type="entry name" value="SUBTILISIN"/>
</dbReference>
<dbReference type="PROSITE" id="PS00137">
    <property type="entry name" value="SUBTILASE_HIS"/>
    <property type="match status" value="1"/>
</dbReference>
<dbReference type="SUPFAM" id="SSF89260">
    <property type="entry name" value="Collagen-binding domain"/>
    <property type="match status" value="2"/>
</dbReference>
<dbReference type="Proteomes" id="UP000295418">
    <property type="component" value="Unassembled WGS sequence"/>
</dbReference>
<dbReference type="InterPro" id="IPR036852">
    <property type="entry name" value="Peptidase_S8/S53_dom_sf"/>
</dbReference>
<evidence type="ECO:0000256" key="2">
    <source>
        <dbReference type="ARBA" id="ARBA00022670"/>
    </source>
</evidence>
<reference evidence="8 9" key="1">
    <citation type="submission" date="2019-03" db="EMBL/GenBank/DDBJ databases">
        <authorList>
            <person name="Kim M.K.M."/>
        </authorList>
    </citation>
    <scope>NUCLEOTIDE SEQUENCE [LARGE SCALE GENOMIC DNA]</scope>
    <source>
        <strain evidence="8 9">18JY21-1</strain>
    </source>
</reference>
<accession>A0A4R4EFE4</accession>
<keyword evidence="2 5" id="KW-0645">Protease</keyword>
<dbReference type="Pfam" id="PF00082">
    <property type="entry name" value="Peptidase_S8"/>
    <property type="match status" value="1"/>
</dbReference>
<dbReference type="SUPFAM" id="SSF52743">
    <property type="entry name" value="Subtilisin-like"/>
    <property type="match status" value="1"/>
</dbReference>
<dbReference type="Gene3D" id="3.40.50.200">
    <property type="entry name" value="Peptidase S8/S53 domain"/>
    <property type="match status" value="1"/>
</dbReference>
<dbReference type="PROSITE" id="PS00136">
    <property type="entry name" value="SUBTILASE_ASP"/>
    <property type="match status" value="1"/>
</dbReference>
<dbReference type="PANTHER" id="PTHR43806:SF11">
    <property type="entry name" value="CEREVISIN-RELATED"/>
    <property type="match status" value="1"/>
</dbReference>
<dbReference type="GO" id="GO:0006508">
    <property type="term" value="P:proteolysis"/>
    <property type="evidence" value="ECO:0007669"/>
    <property type="project" value="UniProtKB-KW"/>
</dbReference>
<feature type="active site" description="Charge relay system" evidence="5">
    <location>
        <position position="256"/>
    </location>
</feature>
<keyword evidence="9" id="KW-1185">Reference proteome</keyword>
<dbReference type="EMBL" id="SKFG01000011">
    <property type="protein sequence ID" value="TCZ76805.1"/>
    <property type="molecule type" value="Genomic_DNA"/>
</dbReference>
<name>A0A4R4EFE4_9BACL</name>
<organism evidence="8 9">
    <name type="scientific">Paenibacillus albiflavus</name>
    <dbReference type="NCBI Taxonomy" id="2545760"/>
    <lineage>
        <taxon>Bacteria</taxon>
        <taxon>Bacillati</taxon>
        <taxon>Bacillota</taxon>
        <taxon>Bacilli</taxon>
        <taxon>Bacillales</taxon>
        <taxon>Paenibacillaceae</taxon>
        <taxon>Paenibacillus</taxon>
    </lineage>
</organism>
<comment type="caution">
    <text evidence="8">The sequence shown here is derived from an EMBL/GenBank/DDBJ whole genome shotgun (WGS) entry which is preliminary data.</text>
</comment>
<dbReference type="GO" id="GO:0004252">
    <property type="term" value="F:serine-type endopeptidase activity"/>
    <property type="evidence" value="ECO:0007669"/>
    <property type="project" value="UniProtKB-UniRule"/>
</dbReference>
<dbReference type="RefSeq" id="WP_132418393.1">
    <property type="nucleotide sequence ID" value="NZ_SKFG01000011.1"/>
</dbReference>
<evidence type="ECO:0000256" key="1">
    <source>
        <dbReference type="ARBA" id="ARBA00011073"/>
    </source>
</evidence>
<dbReference type="InterPro" id="IPR015500">
    <property type="entry name" value="Peptidase_S8_subtilisin-rel"/>
</dbReference>
<dbReference type="InterPro" id="IPR000209">
    <property type="entry name" value="Peptidase_S8/S53_dom"/>
</dbReference>
<evidence type="ECO:0000313" key="8">
    <source>
        <dbReference type="EMBL" id="TCZ76805.1"/>
    </source>
</evidence>
<comment type="similarity">
    <text evidence="1 5">Belongs to the peptidase S8 family.</text>
</comment>